<name>A0A194VJ97_CYTMA</name>
<keyword evidence="1" id="KW-0812">Transmembrane</keyword>
<keyword evidence="1" id="KW-0472">Membrane</keyword>
<feature type="transmembrane region" description="Helical" evidence="1">
    <location>
        <begin position="36"/>
        <end position="63"/>
    </location>
</feature>
<dbReference type="OrthoDB" id="3890746at2759"/>
<organism evidence="2 3">
    <name type="scientific">Cytospora mali</name>
    <name type="common">Apple Valsa canker fungus</name>
    <name type="synonym">Valsa mali</name>
    <dbReference type="NCBI Taxonomy" id="578113"/>
    <lineage>
        <taxon>Eukaryota</taxon>
        <taxon>Fungi</taxon>
        <taxon>Dikarya</taxon>
        <taxon>Ascomycota</taxon>
        <taxon>Pezizomycotina</taxon>
        <taxon>Sordariomycetes</taxon>
        <taxon>Sordariomycetidae</taxon>
        <taxon>Diaporthales</taxon>
        <taxon>Cytosporaceae</taxon>
        <taxon>Cytospora</taxon>
    </lineage>
</organism>
<dbReference type="Proteomes" id="UP000078559">
    <property type="component" value="Unassembled WGS sequence"/>
</dbReference>
<gene>
    <name evidence="2" type="ORF">VM1G_10858</name>
</gene>
<dbReference type="EMBL" id="KN796119">
    <property type="protein sequence ID" value="KUI64072.1"/>
    <property type="molecule type" value="Genomic_DNA"/>
</dbReference>
<keyword evidence="1" id="KW-1133">Transmembrane helix</keyword>
<accession>A0A194VJ97</accession>
<evidence type="ECO:0000256" key="1">
    <source>
        <dbReference type="SAM" id="Phobius"/>
    </source>
</evidence>
<sequence>MEKSSVKNDVSSSHFEIESHDQYLRKQIKVLKSMDAVRIGITALALLCGITILGLSGDALGVYNMTHLNDNSWLSLWPTSFDLRPTVALVIGSSIVTLANIAGLLCSKVPHLRYNTPLHTPMMFVAPLVGFAAAVIAIAFFYGINSSTTVDTLLSWTCRWQNVSMSQAPYFGTLCGQSWASVYLAVILVPLEAVALCVAGWQVKAEKHAAAYSRARKGSPSA</sequence>
<feature type="transmembrane region" description="Helical" evidence="1">
    <location>
        <begin position="83"/>
        <end position="106"/>
    </location>
</feature>
<keyword evidence="3" id="KW-1185">Reference proteome</keyword>
<dbReference type="AlphaFoldDB" id="A0A194VJ97"/>
<evidence type="ECO:0000313" key="3">
    <source>
        <dbReference type="Proteomes" id="UP000078559"/>
    </source>
</evidence>
<proteinExistence type="predicted"/>
<reference evidence="2" key="1">
    <citation type="submission" date="2014-12" db="EMBL/GenBank/DDBJ databases">
        <title>Genome Sequence of Valsa Canker Pathogens Uncovers a Specific Adaption of Colonization on Woody Bark.</title>
        <authorList>
            <person name="Yin Z."/>
            <person name="Liu H."/>
            <person name="Gao X."/>
            <person name="Li Z."/>
            <person name="Song N."/>
            <person name="Ke X."/>
            <person name="Dai Q."/>
            <person name="Wu Y."/>
            <person name="Sun Y."/>
            <person name="Xu J.-R."/>
            <person name="Kang Z.K."/>
            <person name="Wang L."/>
            <person name="Huang L."/>
        </authorList>
    </citation>
    <scope>NUCLEOTIDE SEQUENCE [LARGE SCALE GENOMIC DNA]</scope>
    <source>
        <strain evidence="2">03-8</strain>
    </source>
</reference>
<feature type="transmembrane region" description="Helical" evidence="1">
    <location>
        <begin position="118"/>
        <end position="144"/>
    </location>
</feature>
<protein>
    <submittedName>
        <fullName evidence="2">Uncharacterized protein</fullName>
    </submittedName>
</protein>
<feature type="transmembrane region" description="Helical" evidence="1">
    <location>
        <begin position="180"/>
        <end position="201"/>
    </location>
</feature>
<evidence type="ECO:0000313" key="2">
    <source>
        <dbReference type="EMBL" id="KUI64072.1"/>
    </source>
</evidence>